<dbReference type="Pfam" id="PF12770">
    <property type="entry name" value="CHAT"/>
    <property type="match status" value="1"/>
</dbReference>
<name>A0ABW7YQI0_9ACTN</name>
<organism evidence="2 3">
    <name type="scientific">Nonomuraea typhae</name>
    <dbReference type="NCBI Taxonomy" id="2603600"/>
    <lineage>
        <taxon>Bacteria</taxon>
        <taxon>Bacillati</taxon>
        <taxon>Actinomycetota</taxon>
        <taxon>Actinomycetes</taxon>
        <taxon>Streptosporangiales</taxon>
        <taxon>Streptosporangiaceae</taxon>
        <taxon>Nonomuraea</taxon>
    </lineage>
</organism>
<dbReference type="PANTHER" id="PTHR10098">
    <property type="entry name" value="RAPSYN-RELATED"/>
    <property type="match status" value="1"/>
</dbReference>
<sequence>MSVSPDYDELRDELGGSLPADPVDRAALATVAGDCGTALRLLEQAGEGRSPGDPVPARALAWTRLARTGRYAMWPDGCGVITPEMEAIEPQMEAAERDNRRFLAASAPVDGLALRLETVVVKDVLAATPGARAALRSAVFSGTGPDALAGQLGLLAGKLQQYYDLLHKDSRHDWTTALIARCLATLYHEAGDLDTATAKLVDAQERSYRIGDAYGVAVTFVRFGDWAAAPRTSPLLLDLQPMITLGADTDRAGEEAHVLEPDLEAAEAVYAEAERVLRTQDPDVPLRPRAALALRRAFLSRRAGEHERAATLAGQAERMASAAGDQRLRWTARVHRALADLAAGASPELGTVARDLAAWARGPGSMSIGEGLGALCSQAGHQAGAAGRYEQAVGCHRLAGAIHESLGLRGSQAQALTDLGALRYRAGDLSAARVEYEQAALLWEQPAEPEALRLWKGVRLTALLALHVHPLDVQRNDPDAVDRTAARIRRALVELRHVPDEEGVEAVLETSRAAGRLVAGLPDTGPVDRDLVFATWYHRRAALDVLTWSDVLAPSIRGRAALVAGTPAGAHFARAAEAARRAPAAQREHLLSYVYGEQGRRPEAAAAYRRFLDLGGAVVSATAELESAGVERAPAAVLRDRARVHQSAAGAFVAFDSYDEAERELACLREILGADWWERIDEPWSGLEIEAETALGRGDPGRAVSLYGAAVTHVEGLRRGLRTDGGRVALADSAAVSRVRFGAARALMALREAALARGQAEAAHRHAEEAFEASERARARAFLDLLHSRRTTDLAETPELAAWRLASAEVTLLRRTAEERAAAGRAAPLEELRAAQDRLAAIETRLSEERPRLWRSLDLTAEPAGLAEVVAALPRRTVMLAYHLRKTRLMAWAVSGEGLLTAGAWTCDDLERQAGAFDEACRTPGGDPGEAGRRLAAMVLEPMKEALDGHPNVVIVPSGVLHTVSFAALPWYGGRLGDRRTLSTVPSASTLPMLKAAAPPSPGGLLVLGDPEGMTLPPLDGMPESEARRLPASAVEACAVAGVHGRGTVLMGRSAGKEELLRALPSASLVHLGTHGRLSLSTPLASVVLLAGGTSLSVAELAGVSLGADLVVLSACETGRGGPSPGDDVQGLLRGVLASGARAAIVTLWQVHDVVTAMIMVEFHARLAHMSPAAALRAAQRVFAGRSREEHLAAYKDLVERARAAAAGDPALSERLEDAVYRLEGLDPWEWLADSAHPRHWAAFTAVGEA</sequence>
<feature type="domain" description="CHAT" evidence="1">
    <location>
        <begin position="930"/>
        <end position="1249"/>
    </location>
</feature>
<dbReference type="Proteomes" id="UP001612741">
    <property type="component" value="Unassembled WGS sequence"/>
</dbReference>
<evidence type="ECO:0000259" key="1">
    <source>
        <dbReference type="Pfam" id="PF12770"/>
    </source>
</evidence>
<evidence type="ECO:0000313" key="3">
    <source>
        <dbReference type="Proteomes" id="UP001612741"/>
    </source>
</evidence>
<dbReference type="RefSeq" id="WP_397081423.1">
    <property type="nucleotide sequence ID" value="NZ_JBITGY010000003.1"/>
</dbReference>
<comment type="caution">
    <text evidence="2">The sequence shown here is derived from an EMBL/GenBank/DDBJ whole genome shotgun (WGS) entry which is preliminary data.</text>
</comment>
<reference evidence="2 3" key="1">
    <citation type="submission" date="2024-10" db="EMBL/GenBank/DDBJ databases">
        <title>The Natural Products Discovery Center: Release of the First 8490 Sequenced Strains for Exploring Actinobacteria Biosynthetic Diversity.</title>
        <authorList>
            <person name="Kalkreuter E."/>
            <person name="Kautsar S.A."/>
            <person name="Yang D."/>
            <person name="Bader C.D."/>
            <person name="Teijaro C.N."/>
            <person name="Fluegel L."/>
            <person name="Davis C.M."/>
            <person name="Simpson J.R."/>
            <person name="Lauterbach L."/>
            <person name="Steele A.D."/>
            <person name="Gui C."/>
            <person name="Meng S."/>
            <person name="Li G."/>
            <person name="Viehrig K."/>
            <person name="Ye F."/>
            <person name="Su P."/>
            <person name="Kiefer A.F."/>
            <person name="Nichols A."/>
            <person name="Cepeda A.J."/>
            <person name="Yan W."/>
            <person name="Fan B."/>
            <person name="Jiang Y."/>
            <person name="Adhikari A."/>
            <person name="Zheng C.-J."/>
            <person name="Schuster L."/>
            <person name="Cowan T.M."/>
            <person name="Smanski M.J."/>
            <person name="Chevrette M.G."/>
            <person name="De Carvalho L.P.S."/>
            <person name="Shen B."/>
        </authorList>
    </citation>
    <scope>NUCLEOTIDE SEQUENCE [LARGE SCALE GENOMIC DNA]</scope>
    <source>
        <strain evidence="2 3">NPDC050545</strain>
    </source>
</reference>
<dbReference type="EMBL" id="JBITGY010000003">
    <property type="protein sequence ID" value="MFI6498166.1"/>
    <property type="molecule type" value="Genomic_DNA"/>
</dbReference>
<proteinExistence type="predicted"/>
<accession>A0ABW7YQI0</accession>
<keyword evidence="3" id="KW-1185">Reference proteome</keyword>
<dbReference type="SUPFAM" id="SSF48452">
    <property type="entry name" value="TPR-like"/>
    <property type="match status" value="1"/>
</dbReference>
<gene>
    <name evidence="2" type="ORF">ACIBG2_12305</name>
</gene>
<dbReference type="InterPro" id="IPR024983">
    <property type="entry name" value="CHAT_dom"/>
</dbReference>
<protein>
    <submittedName>
        <fullName evidence="2">CHAT domain-containing protein</fullName>
    </submittedName>
</protein>
<evidence type="ECO:0000313" key="2">
    <source>
        <dbReference type="EMBL" id="MFI6498166.1"/>
    </source>
</evidence>
<dbReference type="InterPro" id="IPR011990">
    <property type="entry name" value="TPR-like_helical_dom_sf"/>
</dbReference>
<dbReference type="Gene3D" id="1.25.40.10">
    <property type="entry name" value="Tetratricopeptide repeat domain"/>
    <property type="match status" value="1"/>
</dbReference>